<evidence type="ECO:0000313" key="1">
    <source>
        <dbReference type="EMBL" id="KRY63523.1"/>
    </source>
</evidence>
<sequence length="31" mass="3673">MAPMIVDPSFELLIVDHHHHHQYEILPRPVT</sequence>
<accession>A0A0V1DRB6</accession>
<protein>
    <submittedName>
        <fullName evidence="1">Uncharacterized protein</fullName>
    </submittedName>
</protein>
<evidence type="ECO:0000313" key="2">
    <source>
        <dbReference type="Proteomes" id="UP000055024"/>
    </source>
</evidence>
<dbReference type="EMBL" id="JYDP01008544">
    <property type="protein sequence ID" value="KRY63523.1"/>
    <property type="molecule type" value="Genomic_DNA"/>
</dbReference>
<name>A0A0V1DRB6_9BILA</name>
<keyword evidence="2" id="KW-1185">Reference proteome</keyword>
<reference evidence="1 2" key="1">
    <citation type="submission" date="2015-01" db="EMBL/GenBank/DDBJ databases">
        <title>Evolution of Trichinella species and genotypes.</title>
        <authorList>
            <person name="Korhonen P.K."/>
            <person name="Edoardo P."/>
            <person name="Giuseppe L.R."/>
            <person name="Gasser R.B."/>
        </authorList>
    </citation>
    <scope>NUCLEOTIDE SEQUENCE [LARGE SCALE GENOMIC DNA]</scope>
    <source>
        <strain evidence="1">ISS1029</strain>
    </source>
</reference>
<comment type="caution">
    <text evidence="1">The sequence shown here is derived from an EMBL/GenBank/DDBJ whole genome shotgun (WGS) entry which is preliminary data.</text>
</comment>
<dbReference type="AlphaFoldDB" id="A0A0V1DRB6"/>
<gene>
    <name evidence="1" type="ORF">T11_5840</name>
</gene>
<organism evidence="1 2">
    <name type="scientific">Trichinella zimbabwensis</name>
    <dbReference type="NCBI Taxonomy" id="268475"/>
    <lineage>
        <taxon>Eukaryota</taxon>
        <taxon>Metazoa</taxon>
        <taxon>Ecdysozoa</taxon>
        <taxon>Nematoda</taxon>
        <taxon>Enoplea</taxon>
        <taxon>Dorylaimia</taxon>
        <taxon>Trichinellida</taxon>
        <taxon>Trichinellidae</taxon>
        <taxon>Trichinella</taxon>
    </lineage>
</organism>
<proteinExistence type="predicted"/>
<dbReference type="Proteomes" id="UP000055024">
    <property type="component" value="Unassembled WGS sequence"/>
</dbReference>